<proteinExistence type="predicted"/>
<dbReference type="Proteomes" id="UP001595625">
    <property type="component" value="Unassembled WGS sequence"/>
</dbReference>
<evidence type="ECO:0000256" key="1">
    <source>
        <dbReference type="SAM" id="Phobius"/>
    </source>
</evidence>
<keyword evidence="1" id="KW-0812">Transmembrane</keyword>
<evidence type="ECO:0000313" key="2">
    <source>
        <dbReference type="EMBL" id="MFC3212658.1"/>
    </source>
</evidence>
<dbReference type="RefSeq" id="WP_117314199.1">
    <property type="nucleotide sequence ID" value="NZ_JBHRUJ010000021.1"/>
</dbReference>
<evidence type="ECO:0000313" key="3">
    <source>
        <dbReference type="Proteomes" id="UP001595625"/>
    </source>
</evidence>
<sequence length="74" mass="8817">MKLKRGLFADDERSKKVKIHAASRAYFYSLYFWLILFAFQRYFDNDDLLIIGLIGMALSLYISWLFTRNKKGLD</sequence>
<name>A0ABV7KTV0_PLAOK</name>
<gene>
    <name evidence="2" type="ORF">ACFOEJ_16410</name>
</gene>
<organism evidence="2 3">
    <name type="scientific">Planomicrobium okeanokoites</name>
    <name type="common">Planococcus okeanokoites</name>
    <name type="synonym">Flavobacterium okeanokoites</name>
    <dbReference type="NCBI Taxonomy" id="244"/>
    <lineage>
        <taxon>Bacteria</taxon>
        <taxon>Bacillati</taxon>
        <taxon>Bacillota</taxon>
        <taxon>Bacilli</taxon>
        <taxon>Bacillales</taxon>
        <taxon>Caryophanaceae</taxon>
        <taxon>Planomicrobium</taxon>
    </lineage>
</organism>
<accession>A0ABV7KTV0</accession>
<keyword evidence="1" id="KW-1133">Transmembrane helix</keyword>
<keyword evidence="1" id="KW-0472">Membrane</keyword>
<feature type="transmembrane region" description="Helical" evidence="1">
    <location>
        <begin position="21"/>
        <end position="42"/>
    </location>
</feature>
<reference evidence="3" key="1">
    <citation type="journal article" date="2019" name="Int. J. Syst. Evol. Microbiol.">
        <title>The Global Catalogue of Microorganisms (GCM) 10K type strain sequencing project: providing services to taxonomists for standard genome sequencing and annotation.</title>
        <authorList>
            <consortium name="The Broad Institute Genomics Platform"/>
            <consortium name="The Broad Institute Genome Sequencing Center for Infectious Disease"/>
            <person name="Wu L."/>
            <person name="Ma J."/>
        </authorList>
    </citation>
    <scope>NUCLEOTIDE SEQUENCE [LARGE SCALE GENOMIC DNA]</scope>
    <source>
        <strain evidence="3">CCM 320</strain>
    </source>
</reference>
<feature type="transmembrane region" description="Helical" evidence="1">
    <location>
        <begin position="48"/>
        <end position="67"/>
    </location>
</feature>
<keyword evidence="3" id="KW-1185">Reference proteome</keyword>
<dbReference type="EMBL" id="JBHRUJ010000021">
    <property type="protein sequence ID" value="MFC3212658.1"/>
    <property type="molecule type" value="Genomic_DNA"/>
</dbReference>
<comment type="caution">
    <text evidence="2">The sequence shown here is derived from an EMBL/GenBank/DDBJ whole genome shotgun (WGS) entry which is preliminary data.</text>
</comment>
<protein>
    <submittedName>
        <fullName evidence="2">Uncharacterized protein</fullName>
    </submittedName>
</protein>